<evidence type="ECO:0008006" key="3">
    <source>
        <dbReference type="Google" id="ProtNLM"/>
    </source>
</evidence>
<dbReference type="HOGENOM" id="CLU_482092_0_0_6"/>
<proteinExistence type="predicted"/>
<reference evidence="1 2" key="1">
    <citation type="journal article" date="2008" name="J. Bacteriol.">
        <title>Insights into plant cell wall degradation from the genome sequence of the soil bacterium Cellvibrio japonicus.</title>
        <authorList>
            <person name="Deboy R.T."/>
            <person name="Mongodin E.F."/>
            <person name="Fouts D.E."/>
            <person name="Tailford L.E."/>
            <person name="Khouri H."/>
            <person name="Emerson J.B."/>
            <person name="Mohamoud Y."/>
            <person name="Watkins K."/>
            <person name="Henrissat B."/>
            <person name="Gilbert H.J."/>
            <person name="Nelson K.E."/>
        </authorList>
    </citation>
    <scope>NUCLEOTIDE SEQUENCE [LARGE SCALE GENOMIC DNA]</scope>
    <source>
        <strain evidence="1 2">Ueda107</strain>
    </source>
</reference>
<dbReference type="KEGG" id="cja:CJA_3606"/>
<evidence type="ECO:0000313" key="2">
    <source>
        <dbReference type="Proteomes" id="UP000001036"/>
    </source>
</evidence>
<gene>
    <name evidence="1" type="ordered locus">CJA_3606</name>
</gene>
<protein>
    <recommendedName>
        <fullName evidence="3">MchC protein</fullName>
    </recommendedName>
</protein>
<sequence>MFNESLINFEVTKMEEAEFVWAQFPEDSTSGAPHFSSAKDITSTFAYGIKGNRYFDEIAFSANDTKNAQAEIYPGGSNAGGSRSGNIAGYHVKGMGANPLLGEVDYDWYSYGGLSFYEAALEAINTIILNAILPYGCVNCYAIIKTGDRTALHPTGKLLDDNRGKGALLVREQCLRPAHFFPLENFVPVDRNQYLVEFDQERVSSLSQKLLNLLGGIDRLNDYIVNFYIKSAAQFSTAKIFRIFHGAMNYSNISFDGRWLDVATTAFVQGGSDYGVNRPLPSFYKEHISPLNYINVFYQEIDGIIPKEMIVKIYSAELKKHTIRSFIKIMGINKEPSESIVDLPVISELAMKFWDCVLDASGSSGEINLPMVVDENDPSLIHLKRLHHDLLLFTKDKNRTSLISEFYTAFCSQIGLCTHDEVCEFIRHSLLRSSRLIYGGEFFVGGRLRTYLDSLVRNEPEHHVGQFISAVDDISKWVFNFSEEQVTLFSSTACRVIYSDSRFYFEIRGYVKHVNNPENAYKIALHIHNQDLSVAHFCFKKALLNSISAIV</sequence>
<dbReference type="AlphaFoldDB" id="B3PH11"/>
<evidence type="ECO:0000313" key="1">
    <source>
        <dbReference type="EMBL" id="ACE83590.1"/>
    </source>
</evidence>
<organism evidence="1 2">
    <name type="scientific">Cellvibrio japonicus (strain Ueda107)</name>
    <name type="common">Pseudomonas fluorescens subsp. cellulosa</name>
    <dbReference type="NCBI Taxonomy" id="498211"/>
    <lineage>
        <taxon>Bacteria</taxon>
        <taxon>Pseudomonadati</taxon>
        <taxon>Pseudomonadota</taxon>
        <taxon>Gammaproteobacteria</taxon>
        <taxon>Cellvibrionales</taxon>
        <taxon>Cellvibrionaceae</taxon>
        <taxon>Cellvibrio</taxon>
    </lineage>
</organism>
<keyword evidence="2" id="KW-1185">Reference proteome</keyword>
<dbReference type="eggNOG" id="COG0397">
    <property type="taxonomic scope" value="Bacteria"/>
</dbReference>
<dbReference type="STRING" id="498211.CJA_3606"/>
<accession>B3PH11</accession>
<name>B3PH11_CELJU</name>
<dbReference type="EMBL" id="CP000934">
    <property type="protein sequence ID" value="ACE83590.1"/>
    <property type="molecule type" value="Genomic_DNA"/>
</dbReference>
<dbReference type="Proteomes" id="UP000001036">
    <property type="component" value="Chromosome"/>
</dbReference>